<comment type="caution">
    <text evidence="2">The sequence shown here is derived from an EMBL/GenBank/DDBJ whole genome shotgun (WGS) entry which is preliminary data.</text>
</comment>
<organism evidence="2 3">
    <name type="scientific">Algoriphagus winogradskyi</name>
    <dbReference type="NCBI Taxonomy" id="237017"/>
    <lineage>
        <taxon>Bacteria</taxon>
        <taxon>Pseudomonadati</taxon>
        <taxon>Bacteroidota</taxon>
        <taxon>Cytophagia</taxon>
        <taxon>Cytophagales</taxon>
        <taxon>Cyclobacteriaceae</taxon>
        <taxon>Algoriphagus</taxon>
    </lineage>
</organism>
<evidence type="ECO:0000256" key="1">
    <source>
        <dbReference type="SAM" id="Phobius"/>
    </source>
</evidence>
<keyword evidence="1" id="KW-0812">Transmembrane</keyword>
<evidence type="ECO:0000313" key="2">
    <source>
        <dbReference type="EMBL" id="SMP14872.1"/>
    </source>
</evidence>
<feature type="transmembrane region" description="Helical" evidence="1">
    <location>
        <begin position="12"/>
        <end position="29"/>
    </location>
</feature>
<reference evidence="2 3" key="1">
    <citation type="submission" date="2017-05" db="EMBL/GenBank/DDBJ databases">
        <authorList>
            <person name="Varghese N."/>
            <person name="Submissions S."/>
        </authorList>
    </citation>
    <scope>NUCLEOTIDE SEQUENCE [LARGE SCALE GENOMIC DNA]</scope>
    <source>
        <strain evidence="2 3">DSM 15360</strain>
    </source>
</reference>
<accession>A0ABY1NQP1</accession>
<keyword evidence="3" id="KW-1185">Reference proteome</keyword>
<keyword evidence="1" id="KW-0472">Membrane</keyword>
<evidence type="ECO:0000313" key="3">
    <source>
        <dbReference type="Proteomes" id="UP001157915"/>
    </source>
</evidence>
<name>A0ABY1NQP1_9BACT</name>
<proteinExistence type="predicted"/>
<sequence length="56" mass="6678">MIEYMNWENFKLILFIIGLILSSIQLYERKKEKKKVSFLSISLVILFLALILGRFL</sequence>
<dbReference type="EMBL" id="FXUA01000002">
    <property type="protein sequence ID" value="SMP14872.1"/>
    <property type="molecule type" value="Genomic_DNA"/>
</dbReference>
<keyword evidence="1" id="KW-1133">Transmembrane helix</keyword>
<dbReference type="Proteomes" id="UP001157915">
    <property type="component" value="Unassembled WGS sequence"/>
</dbReference>
<gene>
    <name evidence="2" type="ORF">SAMN06265367_102403</name>
</gene>
<feature type="transmembrane region" description="Helical" evidence="1">
    <location>
        <begin position="36"/>
        <end position="55"/>
    </location>
</feature>
<protein>
    <submittedName>
        <fullName evidence="2">Uncharacterized protein</fullName>
    </submittedName>
</protein>